<dbReference type="AlphaFoldDB" id="A0A382YS42"/>
<gene>
    <name evidence="3" type="ORF">METZ01_LOCUS438960</name>
</gene>
<feature type="transmembrane region" description="Helical" evidence="1">
    <location>
        <begin position="58"/>
        <end position="77"/>
    </location>
</feature>
<protein>
    <recommendedName>
        <fullName evidence="2">CHASE2 domain-containing protein</fullName>
    </recommendedName>
</protein>
<dbReference type="Pfam" id="PF05226">
    <property type="entry name" value="CHASE2"/>
    <property type="match status" value="1"/>
</dbReference>
<organism evidence="3">
    <name type="scientific">marine metagenome</name>
    <dbReference type="NCBI Taxonomy" id="408172"/>
    <lineage>
        <taxon>unclassified sequences</taxon>
        <taxon>metagenomes</taxon>
        <taxon>ecological metagenomes</taxon>
    </lineage>
</organism>
<accession>A0A382YS42</accession>
<evidence type="ECO:0000256" key="1">
    <source>
        <dbReference type="SAM" id="Phobius"/>
    </source>
</evidence>
<keyword evidence="1" id="KW-0472">Membrane</keyword>
<dbReference type="EMBL" id="UINC01178120">
    <property type="protein sequence ID" value="SVD86106.1"/>
    <property type="molecule type" value="Genomic_DNA"/>
</dbReference>
<proteinExistence type="predicted"/>
<keyword evidence="1" id="KW-1133">Transmembrane helix</keyword>
<evidence type="ECO:0000259" key="2">
    <source>
        <dbReference type="Pfam" id="PF05226"/>
    </source>
</evidence>
<name>A0A382YS42_9ZZZZ</name>
<feature type="domain" description="CHASE2" evidence="2">
    <location>
        <begin position="4"/>
        <end position="74"/>
    </location>
</feature>
<feature type="non-terminal residue" evidence="3">
    <location>
        <position position="1"/>
    </location>
</feature>
<reference evidence="3" key="1">
    <citation type="submission" date="2018-05" db="EMBL/GenBank/DDBJ databases">
        <authorList>
            <person name="Lanie J.A."/>
            <person name="Ng W.-L."/>
            <person name="Kazmierczak K.M."/>
            <person name="Andrzejewski T.M."/>
            <person name="Davidsen T.M."/>
            <person name="Wayne K.J."/>
            <person name="Tettelin H."/>
            <person name="Glass J.I."/>
            <person name="Rusch D."/>
            <person name="Podicherti R."/>
            <person name="Tsui H.-C.T."/>
            <person name="Winkler M.E."/>
        </authorList>
    </citation>
    <scope>NUCLEOTIDE SEQUENCE</scope>
</reference>
<dbReference type="InterPro" id="IPR007890">
    <property type="entry name" value="CHASE2"/>
</dbReference>
<feature type="transmembrane region" description="Helical" evidence="1">
    <location>
        <begin position="83"/>
        <end position="103"/>
    </location>
</feature>
<keyword evidence="1" id="KW-0812">Transmembrane</keyword>
<evidence type="ECO:0000313" key="3">
    <source>
        <dbReference type="EMBL" id="SVD86106.1"/>
    </source>
</evidence>
<sequence length="136" mass="15130">SKLDPSLLKDRIVVIGGSFAENRDNYLTPIGMMPGAMILINAMHSLLQYGQMERPSPWLLYGLELVLILIASVIFALTETFAAKLISGLVTLILLLPLTFSFFKYGLWLDFALPLLGVQIHETVTRWERTLAGGHT</sequence>